<keyword evidence="2 6" id="KW-0812">Transmembrane</keyword>
<evidence type="ECO:0000256" key="5">
    <source>
        <dbReference type="SAM" id="MobiDB-lite"/>
    </source>
</evidence>
<keyword evidence="4 6" id="KW-0472">Membrane</keyword>
<feature type="region of interest" description="Disordered" evidence="5">
    <location>
        <begin position="314"/>
        <end position="344"/>
    </location>
</feature>
<proteinExistence type="predicted"/>
<keyword evidence="3 6" id="KW-1133">Transmembrane helix</keyword>
<dbReference type="InterPro" id="IPR051694">
    <property type="entry name" value="Immunoregulatory_rcpt-like"/>
</dbReference>
<feature type="region of interest" description="Disordered" evidence="5">
    <location>
        <begin position="236"/>
        <end position="256"/>
    </location>
</feature>
<comment type="subcellular location">
    <subcellularLocation>
        <location evidence="1">Membrane</location>
        <topology evidence="1">Single-pass membrane protein</topology>
    </subcellularLocation>
</comment>
<organism evidence="7 8">
    <name type="scientific">Apiosordaria backusii</name>
    <dbReference type="NCBI Taxonomy" id="314023"/>
    <lineage>
        <taxon>Eukaryota</taxon>
        <taxon>Fungi</taxon>
        <taxon>Dikarya</taxon>
        <taxon>Ascomycota</taxon>
        <taxon>Pezizomycotina</taxon>
        <taxon>Sordariomycetes</taxon>
        <taxon>Sordariomycetidae</taxon>
        <taxon>Sordariales</taxon>
        <taxon>Lasiosphaeriaceae</taxon>
        <taxon>Apiosordaria</taxon>
    </lineage>
</organism>
<evidence type="ECO:0000256" key="4">
    <source>
        <dbReference type="ARBA" id="ARBA00023136"/>
    </source>
</evidence>
<evidence type="ECO:0000256" key="1">
    <source>
        <dbReference type="ARBA" id="ARBA00004167"/>
    </source>
</evidence>
<accession>A0AA40B2Z1</accession>
<dbReference type="GO" id="GO:0016020">
    <property type="term" value="C:membrane"/>
    <property type="evidence" value="ECO:0007669"/>
    <property type="project" value="UniProtKB-SubCell"/>
</dbReference>
<evidence type="ECO:0000256" key="2">
    <source>
        <dbReference type="ARBA" id="ARBA00022692"/>
    </source>
</evidence>
<sequence length="344" mass="36483">MAVLTALQRKVLGDLTTTFTPPPSCQTPAAVSNFNIVWRGQTCAPTAMQDNPDCWPPRTAGAPKANSAFYGWGFYSPGLECPQGYTSACTASATSQGWRVQFKMEPEETFVGCCPDGYVCHNQNGQTCIANARTTAIETYHCDSGTTINLATMTLPAENWSQAYIYAPMIQLAWKISDLPSDRRPSPTAGSEESSGGGMSTGAIAGVAVGAAAVVIAIVVGAFLLWRMKRRGAATPDPNIEYSSVGKGSPPPGYATPGTDDQMKQMNHYYAGQPGTNAAQQWNPAMKEPQATPYELGYSNAPVELSGARWDIHGRVEAPGPEIAPRELGSSHGNPPVGKPGTFQ</sequence>
<evidence type="ECO:0000313" key="8">
    <source>
        <dbReference type="Proteomes" id="UP001172159"/>
    </source>
</evidence>
<gene>
    <name evidence="7" type="ORF">B0T21DRAFT_336883</name>
</gene>
<feature type="transmembrane region" description="Helical" evidence="6">
    <location>
        <begin position="203"/>
        <end position="226"/>
    </location>
</feature>
<name>A0AA40B2Z1_9PEZI</name>
<dbReference type="PANTHER" id="PTHR15549:SF26">
    <property type="entry name" value="AXIAL BUDDING PATTERN PROTEIN 2-RELATED"/>
    <property type="match status" value="1"/>
</dbReference>
<evidence type="ECO:0000256" key="3">
    <source>
        <dbReference type="ARBA" id="ARBA00022989"/>
    </source>
</evidence>
<evidence type="ECO:0000256" key="6">
    <source>
        <dbReference type="SAM" id="Phobius"/>
    </source>
</evidence>
<dbReference type="AlphaFoldDB" id="A0AA40B2Z1"/>
<reference evidence="7" key="1">
    <citation type="submission" date="2023-06" db="EMBL/GenBank/DDBJ databases">
        <title>Genome-scale phylogeny and comparative genomics of the fungal order Sordariales.</title>
        <authorList>
            <consortium name="Lawrence Berkeley National Laboratory"/>
            <person name="Hensen N."/>
            <person name="Bonometti L."/>
            <person name="Westerberg I."/>
            <person name="Brannstrom I.O."/>
            <person name="Guillou S."/>
            <person name="Cros-Aarteil S."/>
            <person name="Calhoun S."/>
            <person name="Haridas S."/>
            <person name="Kuo A."/>
            <person name="Mondo S."/>
            <person name="Pangilinan J."/>
            <person name="Riley R."/>
            <person name="Labutti K."/>
            <person name="Andreopoulos B."/>
            <person name="Lipzen A."/>
            <person name="Chen C."/>
            <person name="Yanf M."/>
            <person name="Daum C."/>
            <person name="Ng V."/>
            <person name="Clum A."/>
            <person name="Steindorff A."/>
            <person name="Ohm R."/>
            <person name="Martin F."/>
            <person name="Silar P."/>
            <person name="Natvig D."/>
            <person name="Lalanne C."/>
            <person name="Gautier V."/>
            <person name="Ament-Velasquez S.L."/>
            <person name="Kruys A."/>
            <person name="Hutchinson M.I."/>
            <person name="Powell A.J."/>
            <person name="Barry K."/>
            <person name="Miller A.N."/>
            <person name="Grigoriev I.V."/>
            <person name="Debuchy R."/>
            <person name="Gladieux P."/>
            <person name="Thoren M.H."/>
            <person name="Johannesson H."/>
        </authorList>
    </citation>
    <scope>NUCLEOTIDE SEQUENCE</scope>
    <source>
        <strain evidence="7">CBS 540.89</strain>
    </source>
</reference>
<protein>
    <submittedName>
        <fullName evidence="7">Uncharacterized protein</fullName>
    </submittedName>
</protein>
<dbReference type="PANTHER" id="PTHR15549">
    <property type="entry name" value="PAIRED IMMUNOGLOBULIN-LIKE TYPE 2 RECEPTOR"/>
    <property type="match status" value="1"/>
</dbReference>
<dbReference type="GO" id="GO:0071944">
    <property type="term" value="C:cell periphery"/>
    <property type="evidence" value="ECO:0007669"/>
    <property type="project" value="UniProtKB-ARBA"/>
</dbReference>
<comment type="caution">
    <text evidence="7">The sequence shown here is derived from an EMBL/GenBank/DDBJ whole genome shotgun (WGS) entry which is preliminary data.</text>
</comment>
<keyword evidence="8" id="KW-1185">Reference proteome</keyword>
<dbReference type="EMBL" id="JAUKTV010000010">
    <property type="protein sequence ID" value="KAK0726512.1"/>
    <property type="molecule type" value="Genomic_DNA"/>
</dbReference>
<dbReference type="Proteomes" id="UP001172159">
    <property type="component" value="Unassembled WGS sequence"/>
</dbReference>
<evidence type="ECO:0000313" key="7">
    <source>
        <dbReference type="EMBL" id="KAK0726512.1"/>
    </source>
</evidence>